<dbReference type="EMBL" id="CP115965">
    <property type="protein sequence ID" value="WZW99356.1"/>
    <property type="molecule type" value="Genomic_DNA"/>
</dbReference>
<protein>
    <submittedName>
        <fullName evidence="3">PEP/pyruvate-binding domain-containing protein</fullName>
    </submittedName>
</protein>
<dbReference type="SUPFAM" id="SSF52009">
    <property type="entry name" value="Phosphohistidine domain"/>
    <property type="match status" value="1"/>
</dbReference>
<feature type="domain" description="PEP-utilising enzyme mobile" evidence="1">
    <location>
        <begin position="704"/>
        <end position="774"/>
    </location>
</feature>
<dbReference type="InterPro" id="IPR008279">
    <property type="entry name" value="PEP-util_enz_mobile_dom"/>
</dbReference>
<evidence type="ECO:0000259" key="1">
    <source>
        <dbReference type="Pfam" id="PF00391"/>
    </source>
</evidence>
<name>A0ABZ3CB55_9ACTN</name>
<gene>
    <name evidence="3" type="ORF">PCC79_03920</name>
</gene>
<dbReference type="InterPro" id="IPR002192">
    <property type="entry name" value="PPDK_AMP/ATP-bd"/>
</dbReference>
<proteinExistence type="predicted"/>
<dbReference type="Gene3D" id="3.30.470.20">
    <property type="entry name" value="ATP-grasp fold, B domain"/>
    <property type="match status" value="1"/>
</dbReference>
<evidence type="ECO:0000313" key="3">
    <source>
        <dbReference type="EMBL" id="WZW99356.1"/>
    </source>
</evidence>
<feature type="domain" description="Pyruvate phosphate dikinase AMP/ATP-binding" evidence="2">
    <location>
        <begin position="14"/>
        <end position="297"/>
    </location>
</feature>
<dbReference type="RefSeq" id="WP_342373077.1">
    <property type="nucleotide sequence ID" value="NZ_CP115965.1"/>
</dbReference>
<accession>A0ABZ3CB55</accession>
<organism evidence="3 4">
    <name type="scientific">Propioniciclava soli</name>
    <dbReference type="NCBI Taxonomy" id="2775081"/>
    <lineage>
        <taxon>Bacteria</taxon>
        <taxon>Bacillati</taxon>
        <taxon>Actinomycetota</taxon>
        <taxon>Actinomycetes</taxon>
        <taxon>Propionibacteriales</taxon>
        <taxon>Propionibacteriaceae</taxon>
        <taxon>Propioniciclava</taxon>
    </lineage>
</organism>
<dbReference type="PANTHER" id="PTHR43615">
    <property type="entry name" value="PHOSPHOENOLPYRUVATE SYNTHASE-RELATED"/>
    <property type="match status" value="1"/>
</dbReference>
<dbReference type="Gene3D" id="3.50.30.10">
    <property type="entry name" value="Phosphohistidine domain"/>
    <property type="match status" value="1"/>
</dbReference>
<dbReference type="SUPFAM" id="SSF56059">
    <property type="entry name" value="Glutathione synthetase ATP-binding domain-like"/>
    <property type="match status" value="1"/>
</dbReference>
<dbReference type="PANTHER" id="PTHR43615:SF1">
    <property type="entry name" value="PPDK_N DOMAIN-CONTAINING PROTEIN"/>
    <property type="match status" value="1"/>
</dbReference>
<evidence type="ECO:0000259" key="2">
    <source>
        <dbReference type="Pfam" id="PF01326"/>
    </source>
</evidence>
<sequence>MTIPFIDATLATGGGKAANLGELQRAGFPVPDGFIITADTYRNAVADLDLDVLLAQGPDAVRAAVEAQPVPAHVAQEITNRLATWGEGTAVAVRSSATAEDLPDASFAGQQDTFLGVVGAEAILDAVRRCWGSLWTTRAVDYRQHNAFDHHTVALAVVIQRLVDADTSGVLFTRDPITGSEETLIDASWGLGESIVSGAVTPDQYRATTATVLERHLGAKQTRIDRHGATTRTTNVAPADQTRLCLTDTQVLELARLGQAVQNHYGIDMDLEWAYTGSTLWLLQARPITTTASAPAETRQPPTTTVSGRRIGKASRTFHTDLVEHYPGPYPLDLAAIIPMHRQLQAGMSSIGITSTPIDQLIAMEPDGTLTAAYPDVHLSWRLARLLRYQAPDPAGWPSVEATYRRQLAAVLPAELTAVPNQHLLTLLDQVLALVSDIARARFLDYVGPAQLTALRLGRYLALARRRDLDAYDLLGDLEYTTVTIDKDLHRLAALDPESPAYRDAYQQFLDQHGARTTQLYLPFSHRSWREDHTSLDATLAAVRRAPQRPNDTASHQDLVDEITRRLPSPARRGFVRTLCAWRDGHVAREASVYLIEDAYVIARRVTNEIAARLHHRQALDTPEHLKYLTLPEIATALTEPASTQETRATASQREADRPHAAAAWWARADQPADTRLAGAAGSPGQATGPVRVITGPQDFDQLQPGDILVCHHTDPSWTPLFGLAAAIVADTGGRLSHAAIVAREYGLPAVMGAAGATTTLTNGQIITINGTTGTITI</sequence>
<dbReference type="InterPro" id="IPR036637">
    <property type="entry name" value="Phosphohistidine_dom_sf"/>
</dbReference>
<dbReference type="Gene3D" id="3.30.1490.20">
    <property type="entry name" value="ATP-grasp fold, A domain"/>
    <property type="match status" value="1"/>
</dbReference>
<dbReference type="Pfam" id="PF01326">
    <property type="entry name" value="PPDK_N"/>
    <property type="match status" value="1"/>
</dbReference>
<reference evidence="3 4" key="1">
    <citation type="journal article" date="2023" name="Environ Microbiome">
        <title>A coral-associated actinobacterium mitigates coral bleaching under heat stress.</title>
        <authorList>
            <person name="Li J."/>
            <person name="Zou Y."/>
            <person name="Li Q."/>
            <person name="Zhang J."/>
            <person name="Bourne D.G."/>
            <person name="Lyu Y."/>
            <person name="Liu C."/>
            <person name="Zhang S."/>
        </authorList>
    </citation>
    <scope>NUCLEOTIDE SEQUENCE [LARGE SCALE GENOMIC DNA]</scope>
    <source>
        <strain evidence="3 4">SCSIO 13291</strain>
    </source>
</reference>
<dbReference type="Proteomes" id="UP001434337">
    <property type="component" value="Chromosome"/>
</dbReference>
<dbReference type="Pfam" id="PF00391">
    <property type="entry name" value="PEP-utilizers"/>
    <property type="match status" value="1"/>
</dbReference>
<keyword evidence="4" id="KW-1185">Reference proteome</keyword>
<dbReference type="InterPro" id="IPR013815">
    <property type="entry name" value="ATP_grasp_subdomain_1"/>
</dbReference>
<dbReference type="InterPro" id="IPR051549">
    <property type="entry name" value="PEP_Utilizing_Enz"/>
</dbReference>
<evidence type="ECO:0000313" key="4">
    <source>
        <dbReference type="Proteomes" id="UP001434337"/>
    </source>
</evidence>